<dbReference type="Pfam" id="PF17921">
    <property type="entry name" value="Integrase_H2C2"/>
    <property type="match status" value="1"/>
</dbReference>
<protein>
    <recommendedName>
        <fullName evidence="2">Integrase zinc-binding domain-containing protein</fullName>
    </recommendedName>
</protein>
<accession>A0A7J6NEB7</accession>
<dbReference type="InterPro" id="IPR012337">
    <property type="entry name" value="RNaseH-like_sf"/>
</dbReference>
<feature type="region of interest" description="Disordered" evidence="1">
    <location>
        <begin position="175"/>
        <end position="194"/>
    </location>
</feature>
<dbReference type="GO" id="GO:0003676">
    <property type="term" value="F:nucleic acid binding"/>
    <property type="evidence" value="ECO:0007669"/>
    <property type="project" value="InterPro"/>
</dbReference>
<organism evidence="3 4">
    <name type="scientific">Perkinsus olseni</name>
    <name type="common">Perkinsus atlanticus</name>
    <dbReference type="NCBI Taxonomy" id="32597"/>
    <lineage>
        <taxon>Eukaryota</taxon>
        <taxon>Sar</taxon>
        <taxon>Alveolata</taxon>
        <taxon>Perkinsozoa</taxon>
        <taxon>Perkinsea</taxon>
        <taxon>Perkinsida</taxon>
        <taxon>Perkinsidae</taxon>
        <taxon>Perkinsus</taxon>
    </lineage>
</organism>
<sequence>MATPGRFNLNLLPSADDFNDPTVYEAVLSVAQSEDMPSLKQQLANYRRKRTNAYNAIKDIRQRMAAADPADTNEEAETLLTQSLLWSDANLAVKTLEDLEEHHEHYLVFGTQLTRPSRLVEPTAPVAEQEGDSSPPKEQGQPAGSLEGLLPPAVVSSAKSSQPFLTPLSTASYGNPAAAASAAPSRRPTSSQVSKVDLPELADKFSLQHHLSICEALMAEAELGAYEDGNFRPYPHLRFSVVNKILTSLKPVADISSLASSTAEQQSYDWPAVRQVLLATFAKRESLLMQLREVVGGLKFSNINKFCADARKIHAMVIRLFGADNKYEIRGFIESLVARLPASRASALISEVHRVARLQAYTSDWSLAVPFDGTETSLLGILNRLERQEVAARTLTARGISASAELAVAAPASQPAKTEAPGSTATAEARGGTVREWCGRYPSETLIKVFDFPEYGRKLLTVPVGPEQDCKLLPTERTEGKALYDLRSLPVDSSGSAAPKALWLHCLLEAADGSRISVPALVDTGAGLNFLVAPHGYARLRHVERGSCSLPIRLADGSVRTVDRWITLSLSVHLKDGLTTPKAQHCFYILHGPELSSRGDMPLLIAGRRLLSDLKVSVMANPSRVLLDGREVDIFQALSYIHLDPTLDGLPGPADADAVGLAVSPLDAGDNEPILTHLCNRNWDINGVISDFDFLRSVFHALRPKARQRQLFRALRPAEVLREESRECMMRALQQDLKPVVVKAAGPHVVSKEGIYCFRNGSPDGGYALLPILPRSDDRCSHFRRKLLLDAHRCSAHGGIGSTVSRISYAFHLPEVRRECKRLIRYCYCCQLQRARRAWQQPPGLSDSRKEQLKWEPYHDVYIDFLHPGEVRGYDGPTTILTVYCLATGHSCWVPCRENLDDVLRGLRRVQAQEGGLFTIRCDQASYFRSVKFESEAKKQLGSQVMLLKTRSPWLSGGGERMHALGLRIARVLLRSQTGAGSTGNRRRRPKAGSVDLEEICREVTLLLNTRPLDFANAEDVSGELVVVTPDLLARGFNRKSGCLALPSSGAPIAARVRAARAFFLARIFGNMRQAVAESCGYKSARGKPLHLDVDDPVLVYRPGKKLAPGFRMGRVTALSGEGRSVTVRLSDGSEAVQHHYNVVKLLRDPALSQQGGRDEIS</sequence>
<feature type="compositionally biased region" description="Low complexity" evidence="1">
    <location>
        <begin position="175"/>
        <end position="191"/>
    </location>
</feature>
<name>A0A7J6NEB7_PEROL</name>
<dbReference type="InterPro" id="IPR036397">
    <property type="entry name" value="RNaseH_sf"/>
</dbReference>
<dbReference type="InterPro" id="IPR041588">
    <property type="entry name" value="Integrase_H2C2"/>
</dbReference>
<feature type="domain" description="Integrase zinc-binding" evidence="2">
    <location>
        <begin position="783"/>
        <end position="835"/>
    </location>
</feature>
<gene>
    <name evidence="3" type="ORF">FOZ60_011511</name>
</gene>
<evidence type="ECO:0000313" key="4">
    <source>
        <dbReference type="Proteomes" id="UP000541610"/>
    </source>
</evidence>
<dbReference type="EMBL" id="JABANP010000480">
    <property type="protein sequence ID" value="KAF4681850.1"/>
    <property type="molecule type" value="Genomic_DNA"/>
</dbReference>
<dbReference type="AlphaFoldDB" id="A0A7J6NEB7"/>
<dbReference type="Proteomes" id="UP000541610">
    <property type="component" value="Unassembled WGS sequence"/>
</dbReference>
<feature type="region of interest" description="Disordered" evidence="1">
    <location>
        <begin position="122"/>
        <end position="149"/>
    </location>
</feature>
<comment type="caution">
    <text evidence="3">The sequence shown here is derived from an EMBL/GenBank/DDBJ whole genome shotgun (WGS) entry which is preliminary data.</text>
</comment>
<evidence type="ECO:0000313" key="3">
    <source>
        <dbReference type="EMBL" id="KAF4681850.1"/>
    </source>
</evidence>
<reference evidence="3 4" key="1">
    <citation type="submission" date="2020-04" db="EMBL/GenBank/DDBJ databases">
        <title>Perkinsus olseni comparative genomics.</title>
        <authorList>
            <person name="Bogema D.R."/>
        </authorList>
    </citation>
    <scope>NUCLEOTIDE SEQUENCE [LARGE SCALE GENOMIC DNA]</scope>
    <source>
        <strain evidence="3">00978-12</strain>
    </source>
</reference>
<evidence type="ECO:0000259" key="2">
    <source>
        <dbReference type="Pfam" id="PF17921"/>
    </source>
</evidence>
<dbReference type="OrthoDB" id="7477527at2759"/>
<proteinExistence type="predicted"/>
<dbReference type="Gene3D" id="3.30.420.10">
    <property type="entry name" value="Ribonuclease H-like superfamily/Ribonuclease H"/>
    <property type="match status" value="1"/>
</dbReference>
<dbReference type="Gene3D" id="1.10.340.70">
    <property type="match status" value="1"/>
</dbReference>
<evidence type="ECO:0000256" key="1">
    <source>
        <dbReference type="SAM" id="MobiDB-lite"/>
    </source>
</evidence>
<dbReference type="SUPFAM" id="SSF53098">
    <property type="entry name" value="Ribonuclease H-like"/>
    <property type="match status" value="1"/>
</dbReference>